<accession>A0ACB5U7L7</accession>
<keyword evidence="2" id="KW-1185">Reference proteome</keyword>
<evidence type="ECO:0000313" key="1">
    <source>
        <dbReference type="EMBL" id="GMF03318.1"/>
    </source>
</evidence>
<protein>
    <submittedName>
        <fullName evidence="1">Unnamed protein product</fullName>
    </submittedName>
</protein>
<reference evidence="1" key="1">
    <citation type="submission" date="2023-04" db="EMBL/GenBank/DDBJ databases">
        <title>Ambrosiozyma monospora NBRC 10751.</title>
        <authorList>
            <person name="Ichikawa N."/>
            <person name="Sato H."/>
            <person name="Tonouchi N."/>
        </authorList>
    </citation>
    <scope>NUCLEOTIDE SEQUENCE</scope>
    <source>
        <strain evidence="1">NBRC 10751</strain>
    </source>
</reference>
<evidence type="ECO:0000313" key="2">
    <source>
        <dbReference type="Proteomes" id="UP001165064"/>
    </source>
</evidence>
<gene>
    <name evidence="1" type="ORF">Amon02_001174100</name>
</gene>
<proteinExistence type="predicted"/>
<name>A0ACB5U7L7_AMBMO</name>
<dbReference type="EMBL" id="BSXS01012955">
    <property type="protein sequence ID" value="GMF03318.1"/>
    <property type="molecule type" value="Genomic_DNA"/>
</dbReference>
<organism evidence="1 2">
    <name type="scientific">Ambrosiozyma monospora</name>
    <name type="common">Yeast</name>
    <name type="synonym">Endomycopsis monosporus</name>
    <dbReference type="NCBI Taxonomy" id="43982"/>
    <lineage>
        <taxon>Eukaryota</taxon>
        <taxon>Fungi</taxon>
        <taxon>Dikarya</taxon>
        <taxon>Ascomycota</taxon>
        <taxon>Saccharomycotina</taxon>
        <taxon>Pichiomycetes</taxon>
        <taxon>Pichiales</taxon>
        <taxon>Pichiaceae</taxon>
        <taxon>Ambrosiozyma</taxon>
    </lineage>
</organism>
<sequence>MDDVAEFDIGRQWKYDSFLESFVYSTTLGDLLNHHSSFLEMFSSVVLNNVTEWARLTNKNSFYLNIDVCCPCEKENVGRVKRFAFETDVLFSTKCGKDGYLSRDYGYDGPAEVLKSEKNVNLEQFLALS</sequence>
<dbReference type="Proteomes" id="UP001165064">
    <property type="component" value="Unassembled WGS sequence"/>
</dbReference>
<comment type="caution">
    <text evidence="1">The sequence shown here is derived from an EMBL/GenBank/DDBJ whole genome shotgun (WGS) entry which is preliminary data.</text>
</comment>